<accession>A0A350P9D9</accession>
<dbReference type="AlphaFoldDB" id="A0A350P9D9"/>
<evidence type="ECO:0000256" key="1">
    <source>
        <dbReference type="SAM" id="MobiDB-lite"/>
    </source>
</evidence>
<proteinExistence type="predicted"/>
<evidence type="ECO:0000313" key="3">
    <source>
        <dbReference type="Proteomes" id="UP000263517"/>
    </source>
</evidence>
<feature type="region of interest" description="Disordered" evidence="1">
    <location>
        <begin position="76"/>
        <end position="121"/>
    </location>
</feature>
<dbReference type="Proteomes" id="UP000263517">
    <property type="component" value="Unassembled WGS sequence"/>
</dbReference>
<evidence type="ECO:0000313" key="2">
    <source>
        <dbReference type="EMBL" id="HAW77906.1"/>
    </source>
</evidence>
<gene>
    <name evidence="2" type="ORF">DCW74_19490</name>
</gene>
<sequence length="121" mass="13562">MPVEVTRALFMIDAAVEDAKMDEYSYDIGDIRSDRDIMMLRGKIEAAAKDRAFVAFLRKPMPETNVTQVEVEVDASDEVPPGFHRMPDGSIMSDDDPSMKGGESYGDDDEDMEKLMMSRMG</sequence>
<dbReference type="EMBL" id="DNAN01000680">
    <property type="protein sequence ID" value="HAW77906.1"/>
    <property type="molecule type" value="Genomic_DNA"/>
</dbReference>
<comment type="caution">
    <text evidence="2">The sequence shown here is derived from an EMBL/GenBank/DDBJ whole genome shotgun (WGS) entry which is preliminary data.</text>
</comment>
<reference evidence="2 3" key="1">
    <citation type="journal article" date="2018" name="Nat. Biotechnol.">
        <title>A standardized bacterial taxonomy based on genome phylogeny substantially revises the tree of life.</title>
        <authorList>
            <person name="Parks D.H."/>
            <person name="Chuvochina M."/>
            <person name="Waite D.W."/>
            <person name="Rinke C."/>
            <person name="Skarshewski A."/>
            <person name="Chaumeil P.A."/>
            <person name="Hugenholtz P."/>
        </authorList>
    </citation>
    <scope>NUCLEOTIDE SEQUENCE [LARGE SCALE GENOMIC DNA]</scope>
    <source>
        <strain evidence="2">UBA11978</strain>
    </source>
</reference>
<name>A0A350P9D9_9ALTE</name>
<protein>
    <submittedName>
        <fullName evidence="2">Uncharacterized protein</fullName>
    </submittedName>
</protein>
<organism evidence="2 3">
    <name type="scientific">Alteromonas australica</name>
    <dbReference type="NCBI Taxonomy" id="589873"/>
    <lineage>
        <taxon>Bacteria</taxon>
        <taxon>Pseudomonadati</taxon>
        <taxon>Pseudomonadota</taxon>
        <taxon>Gammaproteobacteria</taxon>
        <taxon>Alteromonadales</taxon>
        <taxon>Alteromonadaceae</taxon>
        <taxon>Alteromonas/Salinimonas group</taxon>
        <taxon>Alteromonas</taxon>
    </lineage>
</organism>